<dbReference type="EMBL" id="VKKZ01000021">
    <property type="protein sequence ID" value="KAA6433381.1"/>
    <property type="molecule type" value="Genomic_DNA"/>
</dbReference>
<evidence type="ECO:0000313" key="8">
    <source>
        <dbReference type="Proteomes" id="UP000323866"/>
    </source>
</evidence>
<accession>A0A5M8QE64</accession>
<dbReference type="GO" id="GO:0016020">
    <property type="term" value="C:membrane"/>
    <property type="evidence" value="ECO:0007669"/>
    <property type="project" value="UniProtKB-SubCell"/>
</dbReference>
<organism evidence="7 8">
    <name type="scientific">Rufibacter glacialis</name>
    <dbReference type="NCBI Taxonomy" id="1259555"/>
    <lineage>
        <taxon>Bacteria</taxon>
        <taxon>Pseudomonadati</taxon>
        <taxon>Bacteroidota</taxon>
        <taxon>Cytophagia</taxon>
        <taxon>Cytophagales</taxon>
        <taxon>Hymenobacteraceae</taxon>
        <taxon>Rufibacter</taxon>
    </lineage>
</organism>
<keyword evidence="5 6" id="KW-0472">Membrane</keyword>
<dbReference type="OrthoDB" id="5761230at2"/>
<comment type="caution">
    <text evidence="7">The sequence shown here is derived from an EMBL/GenBank/DDBJ whole genome shotgun (WGS) entry which is preliminary data.</text>
</comment>
<keyword evidence="4 6" id="KW-1133">Transmembrane helix</keyword>
<feature type="transmembrane region" description="Helical" evidence="6">
    <location>
        <begin position="255"/>
        <end position="274"/>
    </location>
</feature>
<dbReference type="InterPro" id="IPR002549">
    <property type="entry name" value="AI-2E-like"/>
</dbReference>
<dbReference type="Pfam" id="PF01594">
    <property type="entry name" value="AI-2E_transport"/>
    <property type="match status" value="1"/>
</dbReference>
<protein>
    <submittedName>
        <fullName evidence="7">AI-2E family transporter</fullName>
    </submittedName>
</protein>
<proteinExistence type="inferred from homology"/>
<dbReference type="GO" id="GO:0055085">
    <property type="term" value="P:transmembrane transport"/>
    <property type="evidence" value="ECO:0007669"/>
    <property type="project" value="TreeGrafter"/>
</dbReference>
<evidence type="ECO:0000313" key="7">
    <source>
        <dbReference type="EMBL" id="KAA6433381.1"/>
    </source>
</evidence>
<comment type="similarity">
    <text evidence="2">Belongs to the autoinducer-2 exporter (AI-2E) (TC 2.A.86) family.</text>
</comment>
<evidence type="ECO:0000256" key="3">
    <source>
        <dbReference type="ARBA" id="ARBA00022692"/>
    </source>
</evidence>
<feature type="transmembrane region" description="Helical" evidence="6">
    <location>
        <begin position="80"/>
        <end position="98"/>
    </location>
</feature>
<evidence type="ECO:0000256" key="2">
    <source>
        <dbReference type="ARBA" id="ARBA00009773"/>
    </source>
</evidence>
<evidence type="ECO:0000256" key="1">
    <source>
        <dbReference type="ARBA" id="ARBA00004141"/>
    </source>
</evidence>
<reference evidence="7 8" key="2">
    <citation type="submission" date="2019-09" db="EMBL/GenBank/DDBJ databases">
        <title>A bacterium isolated from glacier soil.</title>
        <authorList>
            <person name="Liu Q."/>
        </authorList>
    </citation>
    <scope>NUCLEOTIDE SEQUENCE [LARGE SCALE GENOMIC DNA]</scope>
    <source>
        <strain evidence="7 8">MDT1-10-3</strain>
    </source>
</reference>
<evidence type="ECO:0000256" key="6">
    <source>
        <dbReference type="SAM" id="Phobius"/>
    </source>
</evidence>
<feature type="transmembrane region" description="Helical" evidence="6">
    <location>
        <begin position="280"/>
        <end position="298"/>
    </location>
</feature>
<dbReference type="AlphaFoldDB" id="A0A5M8QE64"/>
<dbReference type="PANTHER" id="PTHR21716:SF62">
    <property type="entry name" value="TRANSPORT PROTEIN YDBI-RELATED"/>
    <property type="match status" value="1"/>
</dbReference>
<name>A0A5M8QE64_9BACT</name>
<reference evidence="7 8" key="1">
    <citation type="submission" date="2019-07" db="EMBL/GenBank/DDBJ databases">
        <authorList>
            <person name="Qu J.-H."/>
        </authorList>
    </citation>
    <scope>NUCLEOTIDE SEQUENCE [LARGE SCALE GENOMIC DNA]</scope>
    <source>
        <strain evidence="7 8">MDT1-10-3</strain>
    </source>
</reference>
<gene>
    <name evidence="7" type="ORF">FOE74_12960</name>
</gene>
<feature type="transmembrane region" description="Helical" evidence="6">
    <location>
        <begin position="319"/>
        <end position="344"/>
    </location>
</feature>
<feature type="transmembrane region" description="Helical" evidence="6">
    <location>
        <begin position="158"/>
        <end position="181"/>
    </location>
</feature>
<evidence type="ECO:0000256" key="4">
    <source>
        <dbReference type="ARBA" id="ARBA00022989"/>
    </source>
</evidence>
<evidence type="ECO:0000256" key="5">
    <source>
        <dbReference type="ARBA" id="ARBA00023136"/>
    </source>
</evidence>
<feature type="transmembrane region" description="Helical" evidence="6">
    <location>
        <begin position="221"/>
        <end position="248"/>
    </location>
</feature>
<dbReference type="Proteomes" id="UP000323866">
    <property type="component" value="Unassembled WGS sequence"/>
</dbReference>
<dbReference type="PANTHER" id="PTHR21716">
    <property type="entry name" value="TRANSMEMBRANE PROTEIN"/>
    <property type="match status" value="1"/>
</dbReference>
<keyword evidence="3 6" id="KW-0812">Transmembrane</keyword>
<feature type="transmembrane region" description="Helical" evidence="6">
    <location>
        <begin position="48"/>
        <end position="68"/>
    </location>
</feature>
<feature type="transmembrane region" description="Helical" evidence="6">
    <location>
        <begin position="20"/>
        <end position="41"/>
    </location>
</feature>
<comment type="subcellular location">
    <subcellularLocation>
        <location evidence="1">Membrane</location>
        <topology evidence="1">Multi-pass membrane protein</topology>
    </subcellularLocation>
</comment>
<sequence>MPMPPPVSPLPTPPDPLQVFVRKALVVALLVVLLFVAYTVIRMAFEVFLVFFAAVLFGILLHGSSSFLQRHLKFSYKWSLATVCLLLLALLVGFLMYLGPTLSKQGQELQQQWPAIQERLKGLVLSLPYGEQMLQQIPPPEKWLQGQGGSVMKNTFSVLYSTFGVLANILIVLVIGIYLAILPQETTNGLVRLMPKPRRARTREVIHVLRYTLWGWMKGTLLAMAVIGTLTTLGLWIMGVSLPLLLGVFAGLMEFIPNIGPFIAGLPAVALALVQDPNMAFYVALFFIGLQSLEGYILTPLVQKSIIDLPPILTIVGQLVLGLVAGFWGLLLAVPMVAVIMVLVKMLYIEDVLGDHGVEVKGEDDAIAREESRSLNDEQMPLESGN</sequence>